<sequence length="80" mass="9245">FNLSTIVQDNTDGLQIIIKDQEIRILIRKRVEDVDSEDNGFPNELKILQGKEYTFKLLIQAKNVEKSNLDYVTIRIIPGL</sequence>
<feature type="non-terminal residue" evidence="1">
    <location>
        <position position="1"/>
    </location>
</feature>
<protein>
    <submittedName>
        <fullName evidence="1">Uncharacterized protein</fullName>
    </submittedName>
</protein>
<accession>A0A6L5BB24</accession>
<organism evidence="1 2">
    <name type="scientific">Apium graveolens</name>
    <name type="common">Celery</name>
    <dbReference type="NCBI Taxonomy" id="4045"/>
    <lineage>
        <taxon>Eukaryota</taxon>
        <taxon>Viridiplantae</taxon>
        <taxon>Streptophyta</taxon>
        <taxon>Embryophyta</taxon>
        <taxon>Tracheophyta</taxon>
        <taxon>Spermatophyta</taxon>
        <taxon>Magnoliopsida</taxon>
        <taxon>eudicotyledons</taxon>
        <taxon>Gunneridae</taxon>
        <taxon>Pentapetalae</taxon>
        <taxon>asterids</taxon>
        <taxon>campanulids</taxon>
        <taxon>Apiales</taxon>
        <taxon>Apiaceae</taxon>
        <taxon>Apioideae</taxon>
        <taxon>apioid superclade</taxon>
        <taxon>Apieae</taxon>
        <taxon>Apium</taxon>
    </lineage>
</organism>
<proteinExistence type="predicted"/>
<dbReference type="EMBL" id="WRXP01000941">
    <property type="protein sequence ID" value="KAF1002543.1"/>
    <property type="molecule type" value="Genomic_DNA"/>
</dbReference>
<keyword evidence="2" id="KW-1185">Reference proteome</keyword>
<dbReference type="AlphaFoldDB" id="A0A6L5BB24"/>
<dbReference type="InterPro" id="IPR012340">
    <property type="entry name" value="NA-bd_OB-fold"/>
</dbReference>
<reference evidence="1" key="1">
    <citation type="submission" date="2020-01" db="EMBL/GenBank/DDBJ databases">
        <title>The Celery Genome Sequence Reveals Sequential Paleo-tetraploidization, Resistance Gene Elimination, Karyotype Evolution, and Functional Innovation in Apiales.</title>
        <authorList>
            <person name="Song X."/>
        </authorList>
    </citation>
    <scope>NUCLEOTIDE SEQUENCE</scope>
    <source>
        <tissue evidence="1">Leaf</tissue>
    </source>
</reference>
<gene>
    <name evidence="1" type="ORF">AG4045_020644</name>
</gene>
<dbReference type="Proteomes" id="UP000593563">
    <property type="component" value="Unassembled WGS sequence"/>
</dbReference>
<evidence type="ECO:0000313" key="1">
    <source>
        <dbReference type="EMBL" id="KAF1002543.1"/>
    </source>
</evidence>
<dbReference type="Gene3D" id="2.40.50.140">
    <property type="entry name" value="Nucleic acid-binding proteins"/>
    <property type="match status" value="1"/>
</dbReference>
<comment type="caution">
    <text evidence="1">The sequence shown here is derived from an EMBL/GenBank/DDBJ whole genome shotgun (WGS) entry which is preliminary data.</text>
</comment>
<name>A0A6L5BB24_APIGR</name>
<evidence type="ECO:0000313" key="2">
    <source>
        <dbReference type="Proteomes" id="UP000593563"/>
    </source>
</evidence>